<evidence type="ECO:0000313" key="2">
    <source>
        <dbReference type="Proteomes" id="UP000494102"/>
    </source>
</evidence>
<dbReference type="Gene3D" id="3.40.190.290">
    <property type="match status" value="1"/>
</dbReference>
<reference evidence="1 2" key="1">
    <citation type="submission" date="2020-04" db="EMBL/GenBank/DDBJ databases">
        <authorList>
            <person name="De Canck E."/>
        </authorList>
    </citation>
    <scope>NUCLEOTIDE SEQUENCE [LARGE SCALE GENOMIC DNA]</scope>
    <source>
        <strain evidence="1 2">LMG 9964</strain>
    </source>
</reference>
<dbReference type="Proteomes" id="UP000494102">
    <property type="component" value="Unassembled WGS sequence"/>
</dbReference>
<evidence type="ECO:0008006" key="3">
    <source>
        <dbReference type="Google" id="ProtNLM"/>
    </source>
</evidence>
<dbReference type="EMBL" id="CADILN010000010">
    <property type="protein sequence ID" value="CAB4051770.1"/>
    <property type="molecule type" value="Genomic_DNA"/>
</dbReference>
<proteinExistence type="predicted"/>
<organism evidence="1 2">
    <name type="scientific">Paraburkholderia phenoliruptrix</name>
    <dbReference type="NCBI Taxonomy" id="252970"/>
    <lineage>
        <taxon>Bacteria</taxon>
        <taxon>Pseudomonadati</taxon>
        <taxon>Pseudomonadota</taxon>
        <taxon>Betaproteobacteria</taxon>
        <taxon>Burkholderiales</taxon>
        <taxon>Burkholderiaceae</taxon>
        <taxon>Paraburkholderia</taxon>
    </lineage>
</organism>
<protein>
    <recommendedName>
        <fullName evidence="3">LysR substrate-binding domain-containing protein</fullName>
    </recommendedName>
</protein>
<dbReference type="AlphaFoldDB" id="A0A6J5KCY1"/>
<evidence type="ECO:0000313" key="1">
    <source>
        <dbReference type="EMBL" id="CAB4051770.1"/>
    </source>
</evidence>
<name>A0A6J5KCY1_9BURK</name>
<gene>
    <name evidence="1" type="ORF">LMG9964_05449</name>
</gene>
<sequence length="66" mass="7320">MPALQAQPLIGSGRLVALAPGHDLLIDLYWHHWEQEPEPLAAISALVMAAARRSLVQPAQREEETR</sequence>
<accession>A0A6J5KCY1</accession>